<dbReference type="GeneID" id="11534964"/>
<gene>
    <name evidence="3" type="primary">TPHA0B00640</name>
    <name evidence="3" type="ordered locus">TPHA_0B00640</name>
</gene>
<dbReference type="OMA" id="VMCGQFL"/>
<dbReference type="GO" id="GO:0043539">
    <property type="term" value="F:protein serine/threonine kinase activator activity"/>
    <property type="evidence" value="ECO:0007669"/>
    <property type="project" value="TreeGrafter"/>
</dbReference>
<dbReference type="Pfam" id="PF08569">
    <property type="entry name" value="Mo25"/>
    <property type="match status" value="1"/>
</dbReference>
<dbReference type="eggNOG" id="KOG1566">
    <property type="taxonomic scope" value="Eukaryota"/>
</dbReference>
<dbReference type="InterPro" id="IPR011989">
    <property type="entry name" value="ARM-like"/>
</dbReference>
<dbReference type="KEGG" id="tpf:TPHA_0B00640"/>
<dbReference type="SUPFAM" id="SSF48371">
    <property type="entry name" value="ARM repeat"/>
    <property type="match status" value="1"/>
</dbReference>
<dbReference type="OrthoDB" id="609103at2759"/>
<dbReference type="GO" id="GO:0035556">
    <property type="term" value="P:intracellular signal transduction"/>
    <property type="evidence" value="ECO:0007669"/>
    <property type="project" value="TreeGrafter"/>
</dbReference>
<dbReference type="Proteomes" id="UP000005666">
    <property type="component" value="Chromosome 2"/>
</dbReference>
<organism evidence="3 4">
    <name type="scientific">Tetrapisispora phaffii (strain ATCC 24235 / CBS 4417 / NBRC 1672 / NRRL Y-8282 / UCD 70-5)</name>
    <name type="common">Yeast</name>
    <name type="synonym">Fabospora phaffii</name>
    <dbReference type="NCBI Taxonomy" id="1071381"/>
    <lineage>
        <taxon>Eukaryota</taxon>
        <taxon>Fungi</taxon>
        <taxon>Dikarya</taxon>
        <taxon>Ascomycota</taxon>
        <taxon>Saccharomycotina</taxon>
        <taxon>Saccharomycetes</taxon>
        <taxon>Saccharomycetales</taxon>
        <taxon>Saccharomycetaceae</taxon>
        <taxon>Tetrapisispora</taxon>
    </lineage>
</organism>
<dbReference type="STRING" id="1071381.G8BQD9"/>
<dbReference type="InterPro" id="IPR013878">
    <property type="entry name" value="Mo25"/>
</dbReference>
<dbReference type="PANTHER" id="PTHR10182:SF3">
    <property type="entry name" value="PROTEIN MO25"/>
    <property type="match status" value="1"/>
</dbReference>
<dbReference type="InterPro" id="IPR016024">
    <property type="entry name" value="ARM-type_fold"/>
</dbReference>
<dbReference type="Gene3D" id="1.25.10.10">
    <property type="entry name" value="Leucine-rich Repeat Variant"/>
    <property type="match status" value="1"/>
</dbReference>
<dbReference type="EMBL" id="HE612857">
    <property type="protein sequence ID" value="CCE61736.1"/>
    <property type="molecule type" value="Genomic_DNA"/>
</dbReference>
<name>G8BQD9_TETPH</name>
<keyword evidence="4" id="KW-1185">Reference proteome</keyword>
<dbReference type="PANTHER" id="PTHR10182">
    <property type="entry name" value="CALCIUM-BINDING PROTEIN 39-RELATED"/>
    <property type="match status" value="1"/>
</dbReference>
<evidence type="ECO:0000256" key="1">
    <source>
        <dbReference type="ARBA" id="ARBA00011012"/>
    </source>
</evidence>
<evidence type="ECO:0000313" key="4">
    <source>
        <dbReference type="Proteomes" id="UP000005666"/>
    </source>
</evidence>
<feature type="compositionally biased region" description="Polar residues" evidence="2">
    <location>
        <begin position="405"/>
        <end position="421"/>
    </location>
</feature>
<reference evidence="3 4" key="1">
    <citation type="journal article" date="2011" name="Proc. Natl. Acad. Sci. U.S.A.">
        <title>Evolutionary erosion of yeast sex chromosomes by mating-type switching accidents.</title>
        <authorList>
            <person name="Gordon J.L."/>
            <person name="Armisen D."/>
            <person name="Proux-Wera E."/>
            <person name="Oheigeartaigh S.S."/>
            <person name="Byrne K.P."/>
            <person name="Wolfe K.H."/>
        </authorList>
    </citation>
    <scope>NUCLEOTIDE SEQUENCE [LARGE SCALE GENOMIC DNA]</scope>
    <source>
        <strain evidence="4">ATCC 24235 / CBS 4417 / NBRC 1672 / NRRL Y-8282 / UCD 70-5</strain>
    </source>
</reference>
<evidence type="ECO:0000313" key="3">
    <source>
        <dbReference type="EMBL" id="CCE61736.1"/>
    </source>
</evidence>
<sequence length="421" mass="48719">MFKKHKNQDLDMSFLWKKNPKPPNEYVKYSLELTSKLPGTTTLDNKKKLQDDLLKYLTEIKEILISKDDLELTNALHLEINKMNFFIVLINNLHELNLDIMKELNTIFTVALNYSIDNKLVTVDYFVLHPKTVQLLLVKIESILQQKTKYSNSTNSRNDMFSITGKMILECTKYEQLCRIILIKDTNFWKFFSFAKMNNFEISSLSFQILISLFTTNEKLVSKEFFNIESNSNKFIINMNKLIAHGNYVTKRQSLKLLHDLIIVKSNNIMMSYINSPENMKLIMTVMTDKSKLLQLDAFNIFKIFVANPRKTKPILDILIKNRDKLLLYLNNFADDSFDRMFKDEKEFIIQEIESLPRLFSSTTDSIASTTPPTHKNSMSNGSLNSTANIVHTGASMNPHKIIGSPSSNSLSRTYQDSISH</sequence>
<protein>
    <recommendedName>
        <fullName evidence="5">Protein HYM1</fullName>
    </recommendedName>
</protein>
<feature type="region of interest" description="Disordered" evidence="2">
    <location>
        <begin position="364"/>
        <end position="421"/>
    </location>
</feature>
<feature type="compositionally biased region" description="Polar residues" evidence="2">
    <location>
        <begin position="364"/>
        <end position="390"/>
    </location>
</feature>
<evidence type="ECO:0000256" key="2">
    <source>
        <dbReference type="SAM" id="MobiDB-lite"/>
    </source>
</evidence>
<dbReference type="RefSeq" id="XP_003684170.1">
    <property type="nucleotide sequence ID" value="XM_003684122.1"/>
</dbReference>
<accession>G8BQD9</accession>
<proteinExistence type="inferred from homology"/>
<evidence type="ECO:0008006" key="5">
    <source>
        <dbReference type="Google" id="ProtNLM"/>
    </source>
</evidence>
<comment type="similarity">
    <text evidence="1">Belongs to the Mo25 family.</text>
</comment>
<dbReference type="HOGENOM" id="CLU_035755_0_0_1"/>
<dbReference type="AlphaFoldDB" id="G8BQD9"/>